<protein>
    <submittedName>
        <fullName evidence="2">6997_t:CDS:1</fullName>
    </submittedName>
</protein>
<feature type="domain" description="Single-stranded DNA binding protein Ssb-like OB fold" evidence="1">
    <location>
        <begin position="12"/>
        <end position="95"/>
    </location>
</feature>
<keyword evidence="3" id="KW-1185">Reference proteome</keyword>
<dbReference type="InterPro" id="IPR012340">
    <property type="entry name" value="NA-bd_OB-fold"/>
</dbReference>
<name>A0A9N8VUB0_9GLOM</name>
<dbReference type="Proteomes" id="UP000789739">
    <property type="component" value="Unassembled WGS sequence"/>
</dbReference>
<organism evidence="2 3">
    <name type="scientific">Paraglomus brasilianum</name>
    <dbReference type="NCBI Taxonomy" id="144538"/>
    <lineage>
        <taxon>Eukaryota</taxon>
        <taxon>Fungi</taxon>
        <taxon>Fungi incertae sedis</taxon>
        <taxon>Mucoromycota</taxon>
        <taxon>Glomeromycotina</taxon>
        <taxon>Glomeromycetes</taxon>
        <taxon>Paraglomerales</taxon>
        <taxon>Paraglomeraceae</taxon>
        <taxon>Paraglomus</taxon>
    </lineage>
</organism>
<comment type="caution">
    <text evidence="2">The sequence shown here is derived from an EMBL/GenBank/DDBJ whole genome shotgun (WGS) entry which is preliminary data.</text>
</comment>
<proteinExistence type="predicted"/>
<dbReference type="AlphaFoldDB" id="A0A9N8VUB0"/>
<dbReference type="Gene3D" id="2.40.50.140">
    <property type="entry name" value="Nucleic acid-binding proteins"/>
    <property type="match status" value="1"/>
</dbReference>
<evidence type="ECO:0000313" key="3">
    <source>
        <dbReference type="Proteomes" id="UP000789739"/>
    </source>
</evidence>
<dbReference type="InterPro" id="IPR048970">
    <property type="entry name" value="OB_Ssb-like"/>
</dbReference>
<sequence>MSQKETSPVSTLQPDQCQLNLCVKVITPIMLGEVSDNASWVKVKVAEFLVGDATGCVILKAIDEQISLLVPQTTVLLENARIEMYRGFMRLIVDNNANGAIIPVDEGPESVNMDKNVSLVEYQYVPGICV</sequence>
<reference evidence="2" key="1">
    <citation type="submission" date="2021-06" db="EMBL/GenBank/DDBJ databases">
        <authorList>
            <person name="Kallberg Y."/>
            <person name="Tangrot J."/>
            <person name="Rosling A."/>
        </authorList>
    </citation>
    <scope>NUCLEOTIDE SEQUENCE</scope>
    <source>
        <strain evidence="2">BR232B</strain>
    </source>
</reference>
<evidence type="ECO:0000259" key="1">
    <source>
        <dbReference type="Pfam" id="PF21473"/>
    </source>
</evidence>
<dbReference type="EMBL" id="CAJVPI010000032">
    <property type="protein sequence ID" value="CAG8461585.1"/>
    <property type="molecule type" value="Genomic_DNA"/>
</dbReference>
<dbReference type="PANTHER" id="PTHR31472">
    <property type="entry name" value="OS05G0244600 PROTEIN"/>
    <property type="match status" value="1"/>
</dbReference>
<accession>A0A9N8VUB0</accession>
<dbReference type="PANTHER" id="PTHR31472:SF5">
    <property type="entry name" value="OS05G0244600 PROTEIN"/>
    <property type="match status" value="1"/>
</dbReference>
<dbReference type="Pfam" id="PF21473">
    <property type="entry name" value="OB_Ssb-like"/>
    <property type="match status" value="1"/>
</dbReference>
<dbReference type="SUPFAM" id="SSF50249">
    <property type="entry name" value="Nucleic acid-binding proteins"/>
    <property type="match status" value="1"/>
</dbReference>
<dbReference type="OrthoDB" id="2274046at2759"/>
<evidence type="ECO:0000313" key="2">
    <source>
        <dbReference type="EMBL" id="CAG8461585.1"/>
    </source>
</evidence>
<gene>
    <name evidence="2" type="ORF">PBRASI_LOCUS614</name>
</gene>